<name>A0A0F9EZV8_9ZZZZ</name>
<proteinExistence type="predicted"/>
<comment type="caution">
    <text evidence="1">The sequence shown here is derived from an EMBL/GenBank/DDBJ whole genome shotgun (WGS) entry which is preliminary data.</text>
</comment>
<reference evidence="1" key="1">
    <citation type="journal article" date="2015" name="Nature">
        <title>Complex archaea that bridge the gap between prokaryotes and eukaryotes.</title>
        <authorList>
            <person name="Spang A."/>
            <person name="Saw J.H."/>
            <person name="Jorgensen S.L."/>
            <person name="Zaremba-Niedzwiedzka K."/>
            <person name="Martijn J."/>
            <person name="Lind A.E."/>
            <person name="van Eijk R."/>
            <person name="Schleper C."/>
            <person name="Guy L."/>
            <person name="Ettema T.J."/>
        </authorList>
    </citation>
    <scope>NUCLEOTIDE SEQUENCE</scope>
</reference>
<gene>
    <name evidence="1" type="ORF">LCGC14_2012500</name>
</gene>
<accession>A0A0F9EZV8</accession>
<evidence type="ECO:0000313" key="1">
    <source>
        <dbReference type="EMBL" id="KKL79668.1"/>
    </source>
</evidence>
<feature type="non-terminal residue" evidence="1">
    <location>
        <position position="31"/>
    </location>
</feature>
<dbReference type="EMBL" id="LAZR01023098">
    <property type="protein sequence ID" value="KKL79668.1"/>
    <property type="molecule type" value="Genomic_DNA"/>
</dbReference>
<organism evidence="1">
    <name type="scientific">marine sediment metagenome</name>
    <dbReference type="NCBI Taxonomy" id="412755"/>
    <lineage>
        <taxon>unclassified sequences</taxon>
        <taxon>metagenomes</taxon>
        <taxon>ecological metagenomes</taxon>
    </lineage>
</organism>
<protein>
    <submittedName>
        <fullName evidence="1">Uncharacterized protein</fullName>
    </submittedName>
</protein>
<dbReference type="AlphaFoldDB" id="A0A0F9EZV8"/>
<sequence length="31" mass="3954">MKRTYYIAFQSSMTWKIWDVFTSKDYRHCFL</sequence>